<evidence type="ECO:0000313" key="7">
    <source>
        <dbReference type="Proteomes" id="UP000433493"/>
    </source>
</evidence>
<dbReference type="Pfam" id="PF01614">
    <property type="entry name" value="IclR_C"/>
    <property type="match status" value="1"/>
</dbReference>
<dbReference type="InterPro" id="IPR050707">
    <property type="entry name" value="HTH_MetabolicPath_Reg"/>
</dbReference>
<gene>
    <name evidence="6" type="ORF">F8O05_05800</name>
</gene>
<dbReference type="OrthoDB" id="3632743at2"/>
<keyword evidence="2" id="KW-0238">DNA-binding</keyword>
<protein>
    <submittedName>
        <fullName evidence="6">IclR family transcriptional regulator</fullName>
    </submittedName>
</protein>
<dbReference type="GO" id="GO:0003677">
    <property type="term" value="F:DNA binding"/>
    <property type="evidence" value="ECO:0007669"/>
    <property type="project" value="UniProtKB-KW"/>
</dbReference>
<reference evidence="6 7" key="1">
    <citation type="submission" date="2019-09" db="EMBL/GenBank/DDBJ databases">
        <title>Phylogeny of genus Pseudoclavibacter and closely related genus.</title>
        <authorList>
            <person name="Li Y."/>
        </authorList>
    </citation>
    <scope>NUCLEOTIDE SEQUENCE [LARGE SCALE GENOMIC DNA]</scope>
    <source>
        <strain evidence="6 7">KCTC 13959</strain>
    </source>
</reference>
<evidence type="ECO:0000313" key="6">
    <source>
        <dbReference type="EMBL" id="KAB1643402.1"/>
    </source>
</evidence>
<proteinExistence type="predicted"/>
<dbReference type="GO" id="GO:0003700">
    <property type="term" value="F:DNA-binding transcription factor activity"/>
    <property type="evidence" value="ECO:0007669"/>
    <property type="project" value="TreeGrafter"/>
</dbReference>
<dbReference type="InterPro" id="IPR036388">
    <property type="entry name" value="WH-like_DNA-bd_sf"/>
</dbReference>
<dbReference type="InterPro" id="IPR036390">
    <property type="entry name" value="WH_DNA-bd_sf"/>
</dbReference>
<accession>A0A7J5BB86</accession>
<organism evidence="6 7">
    <name type="scientific">Gulosibacter chungangensis</name>
    <dbReference type="NCBI Taxonomy" id="979746"/>
    <lineage>
        <taxon>Bacteria</taxon>
        <taxon>Bacillati</taxon>
        <taxon>Actinomycetota</taxon>
        <taxon>Actinomycetes</taxon>
        <taxon>Micrococcales</taxon>
        <taxon>Microbacteriaceae</taxon>
        <taxon>Gulosibacter</taxon>
    </lineage>
</organism>
<evidence type="ECO:0000259" key="5">
    <source>
        <dbReference type="PROSITE" id="PS51078"/>
    </source>
</evidence>
<dbReference type="PROSITE" id="PS51077">
    <property type="entry name" value="HTH_ICLR"/>
    <property type="match status" value="1"/>
</dbReference>
<dbReference type="InterPro" id="IPR014757">
    <property type="entry name" value="Tscrpt_reg_IclR_C"/>
</dbReference>
<dbReference type="GO" id="GO:0045892">
    <property type="term" value="P:negative regulation of DNA-templated transcription"/>
    <property type="evidence" value="ECO:0007669"/>
    <property type="project" value="TreeGrafter"/>
</dbReference>
<keyword evidence="3" id="KW-0804">Transcription</keyword>
<dbReference type="Gene3D" id="3.30.450.40">
    <property type="match status" value="1"/>
</dbReference>
<dbReference type="InterPro" id="IPR005471">
    <property type="entry name" value="Tscrpt_reg_IclR_N"/>
</dbReference>
<dbReference type="InterPro" id="IPR029016">
    <property type="entry name" value="GAF-like_dom_sf"/>
</dbReference>
<keyword evidence="1" id="KW-0805">Transcription regulation</keyword>
<feature type="domain" description="IclR-ED" evidence="5">
    <location>
        <begin position="72"/>
        <end position="254"/>
    </location>
</feature>
<dbReference type="SMART" id="SM00346">
    <property type="entry name" value="HTH_ICLR"/>
    <property type="match status" value="1"/>
</dbReference>
<dbReference type="Pfam" id="PF09339">
    <property type="entry name" value="HTH_IclR"/>
    <property type="match status" value="1"/>
</dbReference>
<dbReference type="Gene3D" id="1.10.10.10">
    <property type="entry name" value="Winged helix-like DNA-binding domain superfamily/Winged helix DNA-binding domain"/>
    <property type="match status" value="1"/>
</dbReference>
<dbReference type="PANTHER" id="PTHR30136:SF35">
    <property type="entry name" value="HTH-TYPE TRANSCRIPTIONAL REGULATOR RV1719"/>
    <property type="match status" value="1"/>
</dbReference>
<comment type="caution">
    <text evidence="6">The sequence shown here is derived from an EMBL/GenBank/DDBJ whole genome shotgun (WGS) entry which is preliminary data.</text>
</comment>
<name>A0A7J5BB86_9MICO</name>
<dbReference type="RefSeq" id="WP_158051818.1">
    <property type="nucleotide sequence ID" value="NZ_WBKB01000003.1"/>
</dbReference>
<dbReference type="SUPFAM" id="SSF55781">
    <property type="entry name" value="GAF domain-like"/>
    <property type="match status" value="1"/>
</dbReference>
<dbReference type="Proteomes" id="UP000433493">
    <property type="component" value="Unassembled WGS sequence"/>
</dbReference>
<keyword evidence="7" id="KW-1185">Reference proteome</keyword>
<feature type="domain" description="HTH iclR-type" evidence="4">
    <location>
        <begin position="10"/>
        <end position="71"/>
    </location>
</feature>
<evidence type="ECO:0000256" key="3">
    <source>
        <dbReference type="ARBA" id="ARBA00023163"/>
    </source>
</evidence>
<sequence length="262" mass="28323">MAVDNDAAGISILRKADSVMTLLEKVGEASATEIAAAVHEPVSSTYRLLGSLSALGWVDQAGARGRYRLGLHVLRIGALLEDRLDVRRSILPVLESVRDRTRYTSFLCFRRGDNAVCVERIGGRDVQDLAMRLGDSYPLYQGAAPRAILAFMPESEREDLLSRLARRRGKGGRVPDSGLIREQIAAAQEFGYTVSDADVTPGIMAYGAPIFNHRGELAGAISISGLRERVLAPESNTAAEVVEAARQCSIALGYEPIKEGAR</sequence>
<dbReference type="PROSITE" id="PS51078">
    <property type="entry name" value="ICLR_ED"/>
    <property type="match status" value="1"/>
</dbReference>
<evidence type="ECO:0000256" key="1">
    <source>
        <dbReference type="ARBA" id="ARBA00023015"/>
    </source>
</evidence>
<dbReference type="EMBL" id="WBKB01000003">
    <property type="protein sequence ID" value="KAB1643402.1"/>
    <property type="molecule type" value="Genomic_DNA"/>
</dbReference>
<dbReference type="SUPFAM" id="SSF46785">
    <property type="entry name" value="Winged helix' DNA-binding domain"/>
    <property type="match status" value="1"/>
</dbReference>
<dbReference type="PANTHER" id="PTHR30136">
    <property type="entry name" value="HELIX-TURN-HELIX TRANSCRIPTIONAL REGULATOR, ICLR FAMILY"/>
    <property type="match status" value="1"/>
</dbReference>
<evidence type="ECO:0000259" key="4">
    <source>
        <dbReference type="PROSITE" id="PS51077"/>
    </source>
</evidence>
<evidence type="ECO:0000256" key="2">
    <source>
        <dbReference type="ARBA" id="ARBA00023125"/>
    </source>
</evidence>
<dbReference type="AlphaFoldDB" id="A0A7J5BB86"/>